<accession>A0A7C8HYI3</accession>
<keyword evidence="1" id="KW-0732">Signal</keyword>
<evidence type="ECO:0000256" key="1">
    <source>
        <dbReference type="SAM" id="SignalP"/>
    </source>
</evidence>
<dbReference type="EMBL" id="JAADJZ010000036">
    <property type="protein sequence ID" value="KAF2865089.1"/>
    <property type="molecule type" value="Genomic_DNA"/>
</dbReference>
<gene>
    <name evidence="2" type="ORF">BDV95DRAFT_261385</name>
</gene>
<name>A0A7C8HYI3_9PLEO</name>
<proteinExistence type="predicted"/>
<reference evidence="2 3" key="1">
    <citation type="submission" date="2020-01" db="EMBL/GenBank/DDBJ databases">
        <authorList>
            <consortium name="DOE Joint Genome Institute"/>
            <person name="Haridas S."/>
            <person name="Albert R."/>
            <person name="Binder M."/>
            <person name="Bloem J."/>
            <person name="Labutti K."/>
            <person name="Salamov A."/>
            <person name="Andreopoulos B."/>
            <person name="Baker S.E."/>
            <person name="Barry K."/>
            <person name="Bills G."/>
            <person name="Bluhm B.H."/>
            <person name="Cannon C."/>
            <person name="Castanera R."/>
            <person name="Culley D.E."/>
            <person name="Daum C."/>
            <person name="Ezra D."/>
            <person name="Gonzalez J.B."/>
            <person name="Henrissat B."/>
            <person name="Kuo A."/>
            <person name="Liang C."/>
            <person name="Lipzen A."/>
            <person name="Lutzoni F."/>
            <person name="Magnuson J."/>
            <person name="Mondo S."/>
            <person name="Nolan M."/>
            <person name="Ohm R."/>
            <person name="Pangilinan J."/>
            <person name="Park H.-J.H."/>
            <person name="Ramirez L."/>
            <person name="Alfaro M."/>
            <person name="Sun H."/>
            <person name="Tritt A."/>
            <person name="Yoshinaga Y."/>
            <person name="Zwiers L.-H.L."/>
            <person name="Turgeon B.G."/>
            <person name="Goodwin S.B."/>
            <person name="Spatafora J.W."/>
            <person name="Crous P.W."/>
            <person name="Grigoriev I.V."/>
        </authorList>
    </citation>
    <scope>NUCLEOTIDE SEQUENCE [LARGE SCALE GENOMIC DNA]</scope>
    <source>
        <strain evidence="2 3">CBS 611.86</strain>
    </source>
</reference>
<dbReference type="Proteomes" id="UP000481861">
    <property type="component" value="Unassembled WGS sequence"/>
</dbReference>
<sequence>MKYFTSIAPLLAAAFAAPIPTLGDNPAPQEQQGTIYYDYKDSQRLPIHVISTPESHNAHKERFYYEFKDFTLVYPVRILLHPSYLKVNVSQSTYSSENEAAVYCVPGEKFDYNGHFYSCESKAGGHPAAKASKPPGAAAARIFYWFFDWSTGA</sequence>
<organism evidence="2 3">
    <name type="scientific">Massariosphaeria phaeospora</name>
    <dbReference type="NCBI Taxonomy" id="100035"/>
    <lineage>
        <taxon>Eukaryota</taxon>
        <taxon>Fungi</taxon>
        <taxon>Dikarya</taxon>
        <taxon>Ascomycota</taxon>
        <taxon>Pezizomycotina</taxon>
        <taxon>Dothideomycetes</taxon>
        <taxon>Pleosporomycetidae</taxon>
        <taxon>Pleosporales</taxon>
        <taxon>Pleosporales incertae sedis</taxon>
        <taxon>Massariosphaeria</taxon>
    </lineage>
</organism>
<keyword evidence="3" id="KW-1185">Reference proteome</keyword>
<protein>
    <submittedName>
        <fullName evidence="2">Uncharacterized protein</fullName>
    </submittedName>
</protein>
<feature type="chain" id="PRO_5028887506" evidence="1">
    <location>
        <begin position="24"/>
        <end position="153"/>
    </location>
</feature>
<dbReference type="AlphaFoldDB" id="A0A7C8HYI3"/>
<comment type="caution">
    <text evidence="2">The sequence shown here is derived from an EMBL/GenBank/DDBJ whole genome shotgun (WGS) entry which is preliminary data.</text>
</comment>
<evidence type="ECO:0000313" key="2">
    <source>
        <dbReference type="EMBL" id="KAF2865089.1"/>
    </source>
</evidence>
<feature type="signal peptide" evidence="1">
    <location>
        <begin position="1"/>
        <end position="23"/>
    </location>
</feature>
<evidence type="ECO:0000313" key="3">
    <source>
        <dbReference type="Proteomes" id="UP000481861"/>
    </source>
</evidence>